<dbReference type="eggNOG" id="COG1737">
    <property type="taxonomic scope" value="Bacteria"/>
</dbReference>
<dbReference type="GO" id="GO:0003700">
    <property type="term" value="F:DNA-binding transcription factor activity"/>
    <property type="evidence" value="ECO:0007669"/>
    <property type="project" value="InterPro"/>
</dbReference>
<dbReference type="HOGENOM" id="CLU_1516288_0_0_14"/>
<gene>
    <name evidence="2" type="ordered locus">MYPU_7530</name>
</gene>
<dbReference type="RefSeq" id="WP_010925554.1">
    <property type="nucleotide sequence ID" value="NC_002771.1"/>
</dbReference>
<dbReference type="EMBL" id="AL445565">
    <property type="protein sequence ID" value="CAC13926.1"/>
    <property type="molecule type" value="Genomic_DNA"/>
</dbReference>
<organism evidence="3">
    <name type="scientific">Mycoplasmopsis pulmonis (strain UAB CTIP)</name>
    <name type="common">Mycoplasma pulmonis</name>
    <dbReference type="NCBI Taxonomy" id="272635"/>
    <lineage>
        <taxon>Bacteria</taxon>
        <taxon>Bacillati</taxon>
        <taxon>Mycoplasmatota</taxon>
        <taxon>Mycoplasmoidales</taxon>
        <taxon>Metamycoplasmataceae</taxon>
        <taxon>Mycoplasmopsis</taxon>
    </lineage>
</organism>
<dbReference type="GO" id="GO:1901135">
    <property type="term" value="P:carbohydrate derivative metabolic process"/>
    <property type="evidence" value="ECO:0007669"/>
    <property type="project" value="InterPro"/>
</dbReference>
<protein>
    <recommendedName>
        <fullName evidence="1">SIS domain-containing protein</fullName>
    </recommendedName>
</protein>
<evidence type="ECO:0000313" key="3">
    <source>
        <dbReference type="Proteomes" id="UP000000528"/>
    </source>
</evidence>
<dbReference type="STRING" id="272635.gene:17577364"/>
<feature type="domain" description="SIS" evidence="1">
    <location>
        <begin position="43"/>
        <end position="177"/>
    </location>
</feature>
<keyword evidence="3" id="KW-1185">Reference proteome</keyword>
<name>Q98PG9_MYCPU</name>
<dbReference type="GO" id="GO:0003677">
    <property type="term" value="F:DNA binding"/>
    <property type="evidence" value="ECO:0007669"/>
    <property type="project" value="InterPro"/>
</dbReference>
<dbReference type="KEGG" id="mpu:MYPU_7530"/>
<dbReference type="Pfam" id="PF01380">
    <property type="entry name" value="SIS"/>
    <property type="match status" value="1"/>
</dbReference>
<dbReference type="InterPro" id="IPR047640">
    <property type="entry name" value="RpiR-like"/>
</dbReference>
<dbReference type="CDD" id="cd05013">
    <property type="entry name" value="SIS_RpiR"/>
    <property type="match status" value="1"/>
</dbReference>
<dbReference type="PIR" id="A99606">
    <property type="entry name" value="A99606"/>
</dbReference>
<sequence length="177" mass="21005">MTIKKEDFQDEKTQIVKWKNYNNLIAENIDFIYKNYYLEIIKIVGLLKRKNKIFLFGKGSNIELLSIFGQYLNKKEFISIYSYDIDIQEKYIDLVDQESFCFFFSFSGNTKKIVEFANKAKEKKAFIIHFSANPNSEIIKVCNIFLLVKNNEDVLYDHTNARISFLYIIMNIINLLK</sequence>
<proteinExistence type="predicted"/>
<dbReference type="InterPro" id="IPR035472">
    <property type="entry name" value="RpiR-like_SIS"/>
</dbReference>
<reference evidence="2 3" key="1">
    <citation type="journal article" date="2001" name="Nucleic Acids Res.">
        <title>The complete genome sequence of the murine respiratory pathogen Mycoplasma pulmonis.</title>
        <authorList>
            <person name="Chambaud I."/>
            <person name="Heilig R."/>
            <person name="Ferris S."/>
            <person name="Barbe V."/>
            <person name="Samson D."/>
            <person name="Galisson F."/>
            <person name="Moszer I."/>
            <person name="Dybvig K."/>
            <person name="Wroblewski H."/>
            <person name="Viari A."/>
            <person name="Rocha E.P.C."/>
            <person name="Blanchard A."/>
        </authorList>
    </citation>
    <scope>NUCLEOTIDE SEQUENCE [LARGE SCALE GENOMIC DNA]</scope>
    <source>
        <strain evidence="2 3">UAB CTIP</strain>
    </source>
</reference>
<dbReference type="PANTHER" id="PTHR30514">
    <property type="entry name" value="GLUCOKINASE"/>
    <property type="match status" value="1"/>
</dbReference>
<evidence type="ECO:0000259" key="1">
    <source>
        <dbReference type="PROSITE" id="PS51464"/>
    </source>
</evidence>
<dbReference type="Gene3D" id="3.40.50.10490">
    <property type="entry name" value="Glucose-6-phosphate isomerase like protein, domain 1"/>
    <property type="match status" value="1"/>
</dbReference>
<dbReference type="PANTHER" id="PTHR30514:SF21">
    <property type="entry name" value="RPIR-FAMILY TRANSCRIPTIONAL REGULATOR"/>
    <property type="match status" value="1"/>
</dbReference>
<dbReference type="GO" id="GO:0097367">
    <property type="term" value="F:carbohydrate derivative binding"/>
    <property type="evidence" value="ECO:0007669"/>
    <property type="project" value="InterPro"/>
</dbReference>
<dbReference type="Proteomes" id="UP000000528">
    <property type="component" value="Chromosome"/>
</dbReference>
<dbReference type="AlphaFoldDB" id="Q98PG9"/>
<dbReference type="InterPro" id="IPR001347">
    <property type="entry name" value="SIS_dom"/>
</dbReference>
<accession>Q98PG9</accession>
<dbReference type="InterPro" id="IPR046348">
    <property type="entry name" value="SIS_dom_sf"/>
</dbReference>
<dbReference type="SUPFAM" id="SSF53697">
    <property type="entry name" value="SIS domain"/>
    <property type="match status" value="1"/>
</dbReference>
<dbReference type="PROSITE" id="PS51464">
    <property type="entry name" value="SIS"/>
    <property type="match status" value="1"/>
</dbReference>
<evidence type="ECO:0000313" key="2">
    <source>
        <dbReference type="EMBL" id="CAC13926.1"/>
    </source>
</evidence>